<name>A0A4Y1QXC6_PRUDU</name>
<dbReference type="EMBL" id="AP019298">
    <property type="protein sequence ID" value="BBG96492.1"/>
    <property type="molecule type" value="Genomic_DNA"/>
</dbReference>
<gene>
    <name evidence="1" type="ORF">Prudu_005311</name>
</gene>
<proteinExistence type="predicted"/>
<organism evidence="1">
    <name type="scientific">Prunus dulcis</name>
    <name type="common">Almond</name>
    <name type="synonym">Amygdalus dulcis</name>
    <dbReference type="NCBI Taxonomy" id="3755"/>
    <lineage>
        <taxon>Eukaryota</taxon>
        <taxon>Viridiplantae</taxon>
        <taxon>Streptophyta</taxon>
        <taxon>Embryophyta</taxon>
        <taxon>Tracheophyta</taxon>
        <taxon>Spermatophyta</taxon>
        <taxon>Magnoliopsida</taxon>
        <taxon>eudicotyledons</taxon>
        <taxon>Gunneridae</taxon>
        <taxon>Pentapetalae</taxon>
        <taxon>rosids</taxon>
        <taxon>fabids</taxon>
        <taxon>Rosales</taxon>
        <taxon>Rosaceae</taxon>
        <taxon>Amygdaloideae</taxon>
        <taxon>Amygdaleae</taxon>
        <taxon>Prunus</taxon>
    </lineage>
</organism>
<feature type="non-terminal residue" evidence="1">
    <location>
        <position position="64"/>
    </location>
</feature>
<sequence>MEVNKLKSSNSPTYSDELYNLAFGPICAELFSGCYINGIKFLGVHEMTSCVRKIAVSMSQVEEK</sequence>
<evidence type="ECO:0000313" key="1">
    <source>
        <dbReference type="EMBL" id="BBG96492.1"/>
    </source>
</evidence>
<protein>
    <submittedName>
        <fullName evidence="1">Uncharacterized protein</fullName>
    </submittedName>
</protein>
<reference evidence="1" key="1">
    <citation type="journal article" date="2019" name="Science">
        <title>Mutation of a bHLH transcription factor allowed almond domestication.</title>
        <authorList>
            <person name="Sanchez-Perez R."/>
            <person name="Pavan S."/>
            <person name="Mazzeo R."/>
            <person name="Moldovan C."/>
            <person name="Aiese Cigliano R."/>
            <person name="Del Cueto J."/>
            <person name="Ricciardi F."/>
            <person name="Lotti C."/>
            <person name="Ricciardi L."/>
            <person name="Dicenta F."/>
            <person name="Lopez-Marques R.L."/>
            <person name="Lindberg Moller B."/>
        </authorList>
    </citation>
    <scope>NUCLEOTIDE SEQUENCE</scope>
</reference>
<dbReference type="AlphaFoldDB" id="A0A4Y1QXC6"/>
<accession>A0A4Y1QXC6</accession>